<evidence type="ECO:0000313" key="8">
    <source>
        <dbReference type="Proteomes" id="UP000694411"/>
    </source>
</evidence>
<dbReference type="AlphaFoldDB" id="A0A8D2GI09"/>
<reference evidence="7" key="2">
    <citation type="submission" date="2025-08" db="UniProtKB">
        <authorList>
            <consortium name="Ensembl"/>
        </authorList>
    </citation>
    <scope>IDENTIFICATION</scope>
</reference>
<keyword evidence="2" id="KW-1003">Cell membrane</keyword>
<dbReference type="PANTHER" id="PTHR23268:SF121">
    <property type="entry name" value="T CELL RECEPTOR BETA VARIABLE 28"/>
    <property type="match status" value="1"/>
</dbReference>
<sequence length="144" mass="16678">MTSQTVNPQPGLVDMKVTQSSRYLIKRTGEKVFLECVQDMDHERMFWYRQDPGLGLRLIYFSYDVKVNEKGDIPEGYSVSREKKERFSLILGSASTNQTSMYLCASSLSTAQHSHILSAQKEQIKREEALTQGRCWLQWHIRAK</sequence>
<keyword evidence="3" id="KW-0732">Signal</keyword>
<name>A0A8D2GI09_THEGE</name>
<comment type="subcellular location">
    <subcellularLocation>
        <location evidence="1">Cell membrane</location>
    </subcellularLocation>
</comment>
<organism evidence="7 8">
    <name type="scientific">Theropithecus gelada</name>
    <name type="common">Gelada baboon</name>
    <dbReference type="NCBI Taxonomy" id="9565"/>
    <lineage>
        <taxon>Eukaryota</taxon>
        <taxon>Metazoa</taxon>
        <taxon>Chordata</taxon>
        <taxon>Craniata</taxon>
        <taxon>Vertebrata</taxon>
        <taxon>Euteleostomi</taxon>
        <taxon>Mammalia</taxon>
        <taxon>Eutheria</taxon>
        <taxon>Euarchontoglires</taxon>
        <taxon>Primates</taxon>
        <taxon>Haplorrhini</taxon>
        <taxon>Catarrhini</taxon>
        <taxon>Cercopithecidae</taxon>
        <taxon>Cercopithecinae</taxon>
        <taxon>Theropithecus</taxon>
    </lineage>
</organism>
<evidence type="ECO:0000256" key="4">
    <source>
        <dbReference type="ARBA" id="ARBA00022859"/>
    </source>
</evidence>
<protein>
    <recommendedName>
        <fullName evidence="6">Ig-like domain-containing protein</fullName>
    </recommendedName>
</protein>
<dbReference type="GO" id="GO:0002376">
    <property type="term" value="P:immune system process"/>
    <property type="evidence" value="ECO:0007669"/>
    <property type="project" value="UniProtKB-KW"/>
</dbReference>
<evidence type="ECO:0000313" key="7">
    <source>
        <dbReference type="Ensembl" id="ENSTGEP00000035148.1"/>
    </source>
</evidence>
<accession>A0A8D2GI09</accession>
<dbReference type="InterPro" id="IPR050413">
    <property type="entry name" value="TCR_beta_variable"/>
</dbReference>
<dbReference type="SUPFAM" id="SSF48726">
    <property type="entry name" value="Immunoglobulin"/>
    <property type="match status" value="1"/>
</dbReference>
<dbReference type="GO" id="GO:0007166">
    <property type="term" value="P:cell surface receptor signaling pathway"/>
    <property type="evidence" value="ECO:0007669"/>
    <property type="project" value="TreeGrafter"/>
</dbReference>
<evidence type="ECO:0000256" key="3">
    <source>
        <dbReference type="ARBA" id="ARBA00022729"/>
    </source>
</evidence>
<feature type="domain" description="Ig-like" evidence="6">
    <location>
        <begin position="10"/>
        <end position="118"/>
    </location>
</feature>
<keyword evidence="5" id="KW-0472">Membrane</keyword>
<proteinExistence type="predicted"/>
<evidence type="ECO:0000256" key="5">
    <source>
        <dbReference type="ARBA" id="ARBA00023136"/>
    </source>
</evidence>
<dbReference type="InterPro" id="IPR036179">
    <property type="entry name" value="Ig-like_dom_sf"/>
</dbReference>
<dbReference type="Ensembl" id="ENSTGET00000041721.1">
    <property type="protein sequence ID" value="ENSTGEP00000035148.1"/>
    <property type="gene ID" value="ENSTGEG00000028024.1"/>
</dbReference>
<dbReference type="PANTHER" id="PTHR23268">
    <property type="entry name" value="T-CELL RECEPTOR BETA CHAIN"/>
    <property type="match status" value="1"/>
</dbReference>
<dbReference type="Gene3D" id="2.60.40.10">
    <property type="entry name" value="Immunoglobulins"/>
    <property type="match status" value="1"/>
</dbReference>
<dbReference type="InterPro" id="IPR013106">
    <property type="entry name" value="Ig_V-set"/>
</dbReference>
<reference evidence="7" key="3">
    <citation type="submission" date="2025-09" db="UniProtKB">
        <authorList>
            <consortium name="Ensembl"/>
        </authorList>
    </citation>
    <scope>IDENTIFICATION</scope>
</reference>
<dbReference type="PROSITE" id="PS50835">
    <property type="entry name" value="IG_LIKE"/>
    <property type="match status" value="1"/>
</dbReference>
<keyword evidence="4" id="KW-0391">Immunity</keyword>
<reference evidence="7" key="1">
    <citation type="submission" date="2018-05" db="EMBL/GenBank/DDBJ databases">
        <title>Whole genome of Theropithecus gelada.</title>
        <authorList>
            <person name="Chiou K.L."/>
            <person name="Snyder-Mackler N."/>
        </authorList>
    </citation>
    <scope>NUCLEOTIDE SEQUENCE [LARGE SCALE GENOMIC DNA]</scope>
</reference>
<dbReference type="InterPro" id="IPR013783">
    <property type="entry name" value="Ig-like_fold"/>
</dbReference>
<dbReference type="GO" id="GO:0005886">
    <property type="term" value="C:plasma membrane"/>
    <property type="evidence" value="ECO:0007669"/>
    <property type="project" value="UniProtKB-SubCell"/>
</dbReference>
<dbReference type="InterPro" id="IPR007110">
    <property type="entry name" value="Ig-like_dom"/>
</dbReference>
<evidence type="ECO:0000256" key="2">
    <source>
        <dbReference type="ARBA" id="ARBA00022475"/>
    </source>
</evidence>
<keyword evidence="8" id="KW-1185">Reference proteome</keyword>
<dbReference type="CDD" id="cd05899">
    <property type="entry name" value="IgV_TCR_beta"/>
    <property type="match status" value="1"/>
</dbReference>
<evidence type="ECO:0000259" key="6">
    <source>
        <dbReference type="PROSITE" id="PS50835"/>
    </source>
</evidence>
<evidence type="ECO:0000256" key="1">
    <source>
        <dbReference type="ARBA" id="ARBA00004236"/>
    </source>
</evidence>
<dbReference type="Pfam" id="PF07686">
    <property type="entry name" value="V-set"/>
    <property type="match status" value="1"/>
</dbReference>
<dbReference type="Proteomes" id="UP000694411">
    <property type="component" value="Chromosome 3"/>
</dbReference>